<keyword evidence="3" id="KW-1185">Reference proteome</keyword>
<comment type="caution">
    <text evidence="2">The sequence shown here is derived from an EMBL/GenBank/DDBJ whole genome shotgun (WGS) entry which is preliminary data.</text>
</comment>
<protein>
    <submittedName>
        <fullName evidence="2">Uncharacterized protein</fullName>
    </submittedName>
</protein>
<reference evidence="2 3" key="1">
    <citation type="submission" date="2024-01" db="EMBL/GenBank/DDBJ databases">
        <title>Genome assemblies of Stephania.</title>
        <authorList>
            <person name="Yang L."/>
        </authorList>
    </citation>
    <scope>NUCLEOTIDE SEQUENCE [LARGE SCALE GENOMIC DNA]</scope>
    <source>
        <strain evidence="2">QJT</strain>
        <tissue evidence="2">Leaf</tissue>
    </source>
</reference>
<feature type="compositionally biased region" description="Acidic residues" evidence="1">
    <location>
        <begin position="19"/>
        <end position="30"/>
    </location>
</feature>
<name>A0AAP0JS09_9MAGN</name>
<evidence type="ECO:0000313" key="2">
    <source>
        <dbReference type="EMBL" id="KAK9138333.1"/>
    </source>
</evidence>
<gene>
    <name evidence="2" type="ORF">Sjap_008927</name>
</gene>
<feature type="compositionally biased region" description="Basic residues" evidence="1">
    <location>
        <begin position="39"/>
        <end position="54"/>
    </location>
</feature>
<evidence type="ECO:0000256" key="1">
    <source>
        <dbReference type="SAM" id="MobiDB-lite"/>
    </source>
</evidence>
<proteinExistence type="predicted"/>
<evidence type="ECO:0000313" key="3">
    <source>
        <dbReference type="Proteomes" id="UP001417504"/>
    </source>
</evidence>
<dbReference type="AlphaFoldDB" id="A0AAP0JS09"/>
<dbReference type="EMBL" id="JBBNAE010000003">
    <property type="protein sequence ID" value="KAK9138333.1"/>
    <property type="molecule type" value="Genomic_DNA"/>
</dbReference>
<feature type="region of interest" description="Disordered" evidence="1">
    <location>
        <begin position="1"/>
        <end position="63"/>
    </location>
</feature>
<accession>A0AAP0JS09</accession>
<sequence>MDDLLEGSGNLPTGYSMEAESDGDSDEMDEDVKPSKSTRVSKRHKGNKGNKSKKATNSFFADM</sequence>
<dbReference type="Proteomes" id="UP001417504">
    <property type="component" value="Unassembled WGS sequence"/>
</dbReference>
<organism evidence="2 3">
    <name type="scientific">Stephania japonica</name>
    <dbReference type="NCBI Taxonomy" id="461633"/>
    <lineage>
        <taxon>Eukaryota</taxon>
        <taxon>Viridiplantae</taxon>
        <taxon>Streptophyta</taxon>
        <taxon>Embryophyta</taxon>
        <taxon>Tracheophyta</taxon>
        <taxon>Spermatophyta</taxon>
        <taxon>Magnoliopsida</taxon>
        <taxon>Ranunculales</taxon>
        <taxon>Menispermaceae</taxon>
        <taxon>Menispermoideae</taxon>
        <taxon>Cissampelideae</taxon>
        <taxon>Stephania</taxon>
    </lineage>
</organism>